<feature type="transmembrane region" description="Helical" evidence="21">
    <location>
        <begin position="426"/>
        <end position="451"/>
    </location>
</feature>
<evidence type="ECO:0000256" key="22">
    <source>
        <dbReference type="SAM" id="Coils"/>
    </source>
</evidence>
<comment type="similarity">
    <text evidence="6 21">Belongs to the V-ATPase 116 kDa subunit family.</text>
</comment>
<dbReference type="GO" id="GO:0051117">
    <property type="term" value="F:ATPase binding"/>
    <property type="evidence" value="ECO:0007669"/>
    <property type="project" value="TreeGrafter"/>
</dbReference>
<comment type="subunit">
    <text evidence="19">Part of the 60S ribosomal subunit.</text>
</comment>
<dbReference type="Pfam" id="PF00240">
    <property type="entry name" value="ubiquitin"/>
    <property type="match status" value="1"/>
</dbReference>
<feature type="transmembrane region" description="Helical" evidence="21">
    <location>
        <begin position="548"/>
        <end position="568"/>
    </location>
</feature>
<comment type="function">
    <text evidence="21">Essential component of the vacuolar proton pump (V-ATPase), a multimeric enzyme that catalyzes the translocation of protons across the membranes. Required for assembly and activity of the V-ATPase.</text>
</comment>
<dbReference type="InterPro" id="IPR002490">
    <property type="entry name" value="V-ATPase_116kDa_su"/>
</dbReference>
<evidence type="ECO:0000256" key="13">
    <source>
        <dbReference type="ARBA" id="ARBA00022980"/>
    </source>
</evidence>
<keyword evidence="16 21" id="KW-0472">Membrane</keyword>
<dbReference type="SMART" id="SM00213">
    <property type="entry name" value="UBQ"/>
    <property type="match status" value="1"/>
</dbReference>
<keyword evidence="13" id="KW-0689">Ribosomal protein</keyword>
<keyword evidence="15 21" id="KW-0406">Ion transport</keyword>
<evidence type="ECO:0000313" key="26">
    <source>
        <dbReference type="Proteomes" id="UP000030678"/>
    </source>
</evidence>
<evidence type="ECO:0000256" key="1">
    <source>
        <dbReference type="ARBA" id="ARBA00002241"/>
    </source>
</evidence>
<dbReference type="PROSITE" id="PS50053">
    <property type="entry name" value="UBIQUITIN_2"/>
    <property type="match status" value="1"/>
</dbReference>
<dbReference type="InterPro" id="IPR026028">
    <property type="entry name" value="V-type_ATPase_116kDa_su_euka"/>
</dbReference>
<gene>
    <name evidence="25" type="ORF">G647_00640</name>
</gene>
<dbReference type="PIRSF" id="PIRSF001293">
    <property type="entry name" value="ATP6V0A1"/>
    <property type="match status" value="1"/>
</dbReference>
<dbReference type="RefSeq" id="XP_008722265.1">
    <property type="nucleotide sequence ID" value="XM_008724043.1"/>
</dbReference>
<comment type="subcellular location">
    <subcellularLocation>
        <location evidence="4">Cytoplasm</location>
    </subcellularLocation>
    <subcellularLocation>
        <location evidence="3">Membrane</location>
        <topology evidence="3">Multi-pass membrane protein</topology>
    </subcellularLocation>
    <subcellularLocation>
        <location evidence="2">Nucleus</location>
    </subcellularLocation>
</comment>
<name>V9DND7_9EURO</name>
<dbReference type="GO" id="GO:0016567">
    <property type="term" value="P:protein ubiquitination"/>
    <property type="evidence" value="ECO:0007669"/>
    <property type="project" value="UniProtKB-ARBA"/>
</dbReference>
<organism evidence="25 26">
    <name type="scientific">Cladophialophora carrionii CBS 160.54</name>
    <dbReference type="NCBI Taxonomy" id="1279043"/>
    <lineage>
        <taxon>Eukaryota</taxon>
        <taxon>Fungi</taxon>
        <taxon>Dikarya</taxon>
        <taxon>Ascomycota</taxon>
        <taxon>Pezizomycotina</taxon>
        <taxon>Eurotiomycetes</taxon>
        <taxon>Chaetothyriomycetidae</taxon>
        <taxon>Chaetothyriales</taxon>
        <taxon>Herpotrichiellaceae</taxon>
        <taxon>Cladophialophora</taxon>
    </lineage>
</organism>
<evidence type="ECO:0000256" key="7">
    <source>
        <dbReference type="ARBA" id="ARBA00010570"/>
    </source>
</evidence>
<evidence type="ECO:0000256" key="2">
    <source>
        <dbReference type="ARBA" id="ARBA00004123"/>
    </source>
</evidence>
<keyword evidence="17" id="KW-0539">Nucleus</keyword>
<comment type="similarity">
    <text evidence="7">In the C-terminal section; belongs to the eukaryotic ribosomal protein eL40 family.</text>
</comment>
<reference evidence="25 26" key="1">
    <citation type="submission" date="2013-03" db="EMBL/GenBank/DDBJ databases">
        <title>The Genome Sequence of Cladophialophora carrionii CBS 160.54.</title>
        <authorList>
            <consortium name="The Broad Institute Genomics Platform"/>
            <person name="Cuomo C."/>
            <person name="de Hoog S."/>
            <person name="Gorbushina A."/>
            <person name="Walker B."/>
            <person name="Young S.K."/>
            <person name="Zeng Q."/>
            <person name="Gargeya S."/>
            <person name="Fitzgerald M."/>
            <person name="Haas B."/>
            <person name="Abouelleil A."/>
            <person name="Allen A.W."/>
            <person name="Alvarado L."/>
            <person name="Arachchi H.M."/>
            <person name="Berlin A.M."/>
            <person name="Chapman S.B."/>
            <person name="Gainer-Dewar J."/>
            <person name="Goldberg J."/>
            <person name="Griggs A."/>
            <person name="Gujja S."/>
            <person name="Hansen M."/>
            <person name="Howarth C."/>
            <person name="Imamovic A."/>
            <person name="Ireland A."/>
            <person name="Larimer J."/>
            <person name="McCowan C."/>
            <person name="Murphy C."/>
            <person name="Pearson M."/>
            <person name="Poon T.W."/>
            <person name="Priest M."/>
            <person name="Roberts A."/>
            <person name="Saif S."/>
            <person name="Shea T."/>
            <person name="Sisk P."/>
            <person name="Sykes S."/>
            <person name="Wortman J."/>
            <person name="Nusbaum C."/>
            <person name="Birren B."/>
        </authorList>
    </citation>
    <scope>NUCLEOTIDE SEQUENCE [LARGE SCALE GENOMIC DNA]</scope>
    <source>
        <strain evidence="25 26">CBS 160.54</strain>
    </source>
</reference>
<accession>V9DND7</accession>
<dbReference type="GO" id="GO:0000220">
    <property type="term" value="C:vacuolar proton-transporting V-type ATPase, V0 domain"/>
    <property type="evidence" value="ECO:0007669"/>
    <property type="project" value="InterPro"/>
</dbReference>
<evidence type="ECO:0000256" key="9">
    <source>
        <dbReference type="ARBA" id="ARBA00022490"/>
    </source>
</evidence>
<dbReference type="SUPFAM" id="SSF57829">
    <property type="entry name" value="Zn-binding ribosomal proteins"/>
    <property type="match status" value="1"/>
</dbReference>
<dbReference type="InterPro" id="IPR000626">
    <property type="entry name" value="Ubiquitin-like_dom"/>
</dbReference>
<dbReference type="Pfam" id="PF01020">
    <property type="entry name" value="Ribosomal_L40e"/>
    <property type="match status" value="1"/>
</dbReference>
<dbReference type="SMART" id="SM01377">
    <property type="entry name" value="Ribosomal_L40e"/>
    <property type="match status" value="1"/>
</dbReference>
<evidence type="ECO:0000256" key="11">
    <source>
        <dbReference type="ARBA" id="ARBA00022692"/>
    </source>
</evidence>
<proteinExistence type="inferred from homology"/>
<evidence type="ECO:0000256" key="20">
    <source>
        <dbReference type="ARBA" id="ARBA00045962"/>
    </source>
</evidence>
<dbReference type="PROSITE" id="PS00299">
    <property type="entry name" value="UBIQUITIN_1"/>
    <property type="match status" value="1"/>
</dbReference>
<dbReference type="PRINTS" id="PR00348">
    <property type="entry name" value="UBIQUITIN"/>
</dbReference>
<evidence type="ECO:0000256" key="3">
    <source>
        <dbReference type="ARBA" id="ARBA00004141"/>
    </source>
</evidence>
<evidence type="ECO:0000256" key="8">
    <source>
        <dbReference type="ARBA" id="ARBA00022448"/>
    </source>
</evidence>
<keyword evidence="8 21" id="KW-0813">Transport</keyword>
<evidence type="ECO:0000256" key="10">
    <source>
        <dbReference type="ARBA" id="ARBA00022499"/>
    </source>
</evidence>
<feature type="region of interest" description="Disordered" evidence="23">
    <location>
        <begin position="690"/>
        <end position="720"/>
    </location>
</feature>
<evidence type="ECO:0000256" key="5">
    <source>
        <dbReference type="ARBA" id="ARBA00008373"/>
    </source>
</evidence>
<dbReference type="Gene3D" id="4.10.1060.50">
    <property type="match status" value="1"/>
</dbReference>
<dbReference type="GO" id="GO:0000055">
    <property type="term" value="P:ribosomal large subunit export from nucleus"/>
    <property type="evidence" value="ECO:0007669"/>
    <property type="project" value="UniProtKB-ARBA"/>
</dbReference>
<dbReference type="GO" id="GO:0005840">
    <property type="term" value="C:ribosome"/>
    <property type="evidence" value="ECO:0007669"/>
    <property type="project" value="UniProtKB-KW"/>
</dbReference>
<feature type="transmembrane region" description="Helical" evidence="21">
    <location>
        <begin position="796"/>
        <end position="817"/>
    </location>
</feature>
<dbReference type="InterPro" id="IPR019956">
    <property type="entry name" value="Ubiquitin_dom"/>
</dbReference>
<dbReference type="FunFam" id="4.10.1060.50:FF:000001">
    <property type="entry name" value="ubiquitin-60S ribosomal protein L40"/>
    <property type="match status" value="1"/>
</dbReference>
<feature type="transmembrane region" description="Helical" evidence="21">
    <location>
        <begin position="580"/>
        <end position="605"/>
    </location>
</feature>
<dbReference type="InterPro" id="IPR019954">
    <property type="entry name" value="Ubiquitin_CS"/>
</dbReference>
<dbReference type="Pfam" id="PF01496">
    <property type="entry name" value="V_ATPase_I"/>
    <property type="match status" value="1"/>
</dbReference>
<comment type="function">
    <text evidence="20">Component of the ribosome, a large ribonucleoprotein complex responsible for the synthesis of proteins in the cell. The small ribosomal subunit (SSU) binds messenger RNAs (mRNAs) and translates the encoded message by selecting cognate aminoacyl-transfer RNA (tRNA) molecules. The large subunit (LSU) contains the ribosomal catalytic site termed the peptidyl transferase center (PTC), which catalyzes the formation of peptide bonds, thereby polymerizing the amino acids delivered by tRNAs into a polypeptide chain. The nascent polypeptides leave the ribosome through a tunnel in the LSU and interact with protein factors that function in enzymatic processing, targeting, and the membrane insertion of nascent chains at the exit of the ribosomal tunnel. eL40 is essential for translation of a subset of cellular transcripts, including stress response transcripts, such as DDR2.</text>
</comment>
<dbReference type="GO" id="GO:0007035">
    <property type="term" value="P:vacuolar acidification"/>
    <property type="evidence" value="ECO:0007669"/>
    <property type="project" value="TreeGrafter"/>
</dbReference>
<comment type="function">
    <text evidence="1">Component of the 60S subunit of the ribosome.</text>
</comment>
<keyword evidence="11 21" id="KW-0812">Transmembrane</keyword>
<evidence type="ECO:0000256" key="16">
    <source>
        <dbReference type="ARBA" id="ARBA00023136"/>
    </source>
</evidence>
<dbReference type="InterPro" id="IPR038587">
    <property type="entry name" value="Ribosomal_eL40_sf"/>
</dbReference>
<feature type="coiled-coil region" evidence="22">
    <location>
        <begin position="101"/>
        <end position="128"/>
    </location>
</feature>
<dbReference type="GeneID" id="19979133"/>
<keyword evidence="10" id="KW-1017">Isopeptide bond</keyword>
<dbReference type="Gene3D" id="3.10.20.90">
    <property type="entry name" value="Phosphatidylinositol 3-kinase Catalytic Subunit, Chain A, domain 1"/>
    <property type="match status" value="1"/>
</dbReference>
<keyword evidence="22" id="KW-0175">Coiled coil</keyword>
<evidence type="ECO:0000256" key="15">
    <source>
        <dbReference type="ARBA" id="ARBA00023065"/>
    </source>
</evidence>
<dbReference type="GO" id="GO:0005634">
    <property type="term" value="C:nucleus"/>
    <property type="evidence" value="ECO:0007669"/>
    <property type="project" value="UniProtKB-SubCell"/>
</dbReference>
<feature type="domain" description="Ubiquitin-like" evidence="24">
    <location>
        <begin position="873"/>
        <end position="948"/>
    </location>
</feature>
<keyword evidence="12 21" id="KW-0375">Hydrogen ion transport</keyword>
<sequence>MAHKDTLFRSASMSLTQLYISNEIGREVVSALGEIGVVQFRDLNSETTAFQRTFTKEIRRLDNVERQLRYFKSQMEKSGIEMRSHWDFDENMLAAPQASEIDELAERSEALEQRVSNLNDSYETLKRREVELTEWRWVLKEAGGFFDRAHGQTDDIRQSIDDDDAPLLRNTEAEEGRANGDVAQQQSFAVMNIGFVAGVIPRERLAAFERILWRTLRGNLYMNQSEIPEPIINPENNEEIRKNVFVIFAHGKEIIAKIRKISESLGADLYNVDENSDLRRDQIHEVNTRLSDLASVLRNTKNTLDAELSAIARSLAAWLIVIKKEKAVYNALNMCSYDQARKTLIAEAWCPTNTLPQIRATLQDVNDRAGLSVPTIVNQIKTNKTPPTYNKTNKFTEGFQTIINAYGTAKYQEVNPGLYTIVTFPFLFAVMFGDFGHGCLMAMAAAAMIYWEKPLLRSKQDELFAMAFYGRYIMLMMGIFSMYTGLIYNDVFSKAFTPFASAWEYPEDGRPEVTGHLKGSYRYPFGLDWAWHGSENDLLFSNSLKMKLSILMGWAHMTYALCFSYINARHFKSPIDIWGNFVPGMIFFQAIFGYLSFCIVFKWSIDWSAEGRNPPSLLNMLIQMFLAPGTVEDGEQLYSGQAGVQVFLLLIAVVNVPVLLLLKPLYLRWQHQKTAAQGYRGIGDTSRVTHATDLDDDGDNHHANDRHANGRPSEDDDEGAMITENIGDDEEEEFEFSEVMIHQTIHTIEFCLNCVSHTASYLRLWALSLAHQQLSVVLWDMTLANAFGAASAGARVVMIVVTFFFWFVLTIAVLCVMEGTSAMLHSLRLHWVEAMIFPIRSWHPNHTIKASSCRPSADITTNEPSAQEDPVKMQIFVKTLTGKTITLEVESSDTIDNVKSKIQDKEGIPPDQQRLIFAGKQLEDGRTLSDYNIQKESTLHLVLRLRGGIIEPSLKALASKYNCEKMICRKCYARLPPRATNCRKKKCGHTNQLRPKKKIK</sequence>
<evidence type="ECO:0000256" key="17">
    <source>
        <dbReference type="ARBA" id="ARBA00023242"/>
    </source>
</evidence>
<keyword evidence="14 21" id="KW-1133">Transmembrane helix</keyword>
<dbReference type="VEuPathDB" id="FungiDB:G647_00640"/>
<dbReference type="OrthoDB" id="10264220at2759"/>
<dbReference type="InterPro" id="IPR001975">
    <property type="entry name" value="Ribosomal_eL40_dom"/>
</dbReference>
<feature type="compositionally biased region" description="Basic and acidic residues" evidence="23">
    <location>
        <begin position="699"/>
        <end position="708"/>
    </location>
</feature>
<keyword evidence="18" id="KW-0687">Ribonucleoprotein</keyword>
<dbReference type="GO" id="GO:0000329">
    <property type="term" value="C:fungal-type vacuole membrane"/>
    <property type="evidence" value="ECO:0007669"/>
    <property type="project" value="TreeGrafter"/>
</dbReference>
<feature type="transmembrane region" description="Helical" evidence="21">
    <location>
        <begin position="642"/>
        <end position="662"/>
    </location>
</feature>
<dbReference type="PANTHER" id="PTHR11629">
    <property type="entry name" value="VACUOLAR PROTON ATPASES"/>
    <property type="match status" value="1"/>
</dbReference>
<keyword evidence="9" id="KW-0963">Cytoplasm</keyword>
<dbReference type="InterPro" id="IPR011332">
    <property type="entry name" value="Ribosomal_zn-bd"/>
</dbReference>
<evidence type="ECO:0000256" key="6">
    <source>
        <dbReference type="ARBA" id="ARBA00009904"/>
    </source>
</evidence>
<dbReference type="GO" id="GO:0046961">
    <property type="term" value="F:proton-transporting ATPase activity, rotational mechanism"/>
    <property type="evidence" value="ECO:0007669"/>
    <property type="project" value="InterPro"/>
</dbReference>
<dbReference type="GO" id="GO:1990904">
    <property type="term" value="C:ribonucleoprotein complex"/>
    <property type="evidence" value="ECO:0007669"/>
    <property type="project" value="UniProtKB-KW"/>
</dbReference>
<dbReference type="SUPFAM" id="SSF54236">
    <property type="entry name" value="Ubiquitin-like"/>
    <property type="match status" value="1"/>
</dbReference>
<dbReference type="HOGENOM" id="CLU_005230_0_1_1"/>
<feature type="transmembrane region" description="Helical" evidence="21">
    <location>
        <begin position="463"/>
        <end position="488"/>
    </location>
</feature>
<dbReference type="Proteomes" id="UP000030678">
    <property type="component" value="Unassembled WGS sequence"/>
</dbReference>
<evidence type="ECO:0000256" key="23">
    <source>
        <dbReference type="SAM" id="MobiDB-lite"/>
    </source>
</evidence>
<dbReference type="CDD" id="cd01803">
    <property type="entry name" value="Ubl_ubiquitin"/>
    <property type="match status" value="1"/>
</dbReference>
<evidence type="ECO:0000256" key="12">
    <source>
        <dbReference type="ARBA" id="ARBA00022781"/>
    </source>
</evidence>
<dbReference type="EMBL" id="KB822697">
    <property type="protein sequence ID" value="ETI28191.1"/>
    <property type="molecule type" value="Genomic_DNA"/>
</dbReference>
<evidence type="ECO:0000256" key="19">
    <source>
        <dbReference type="ARBA" id="ARBA00035124"/>
    </source>
</evidence>
<dbReference type="GO" id="GO:0006412">
    <property type="term" value="P:translation"/>
    <property type="evidence" value="ECO:0007669"/>
    <property type="project" value="InterPro"/>
</dbReference>
<evidence type="ECO:0000256" key="4">
    <source>
        <dbReference type="ARBA" id="ARBA00004496"/>
    </source>
</evidence>
<protein>
    <recommendedName>
        <fullName evidence="21">V-type proton ATPase subunit a</fullName>
    </recommendedName>
</protein>
<evidence type="ECO:0000256" key="21">
    <source>
        <dbReference type="RuleBase" id="RU361189"/>
    </source>
</evidence>
<evidence type="ECO:0000313" key="25">
    <source>
        <dbReference type="EMBL" id="ETI28191.1"/>
    </source>
</evidence>
<comment type="similarity">
    <text evidence="5">In the N-terminal section; belongs to the ubiquitin family.</text>
</comment>
<evidence type="ECO:0000256" key="14">
    <source>
        <dbReference type="ARBA" id="ARBA00022989"/>
    </source>
</evidence>
<evidence type="ECO:0000259" key="24">
    <source>
        <dbReference type="PROSITE" id="PS50053"/>
    </source>
</evidence>
<dbReference type="PANTHER" id="PTHR11629:SF63">
    <property type="entry name" value="V-TYPE PROTON ATPASE SUBUNIT A"/>
    <property type="match status" value="1"/>
</dbReference>
<dbReference type="GO" id="GO:0003735">
    <property type="term" value="F:structural constituent of ribosome"/>
    <property type="evidence" value="ECO:0007669"/>
    <property type="project" value="InterPro"/>
</dbReference>
<dbReference type="AlphaFoldDB" id="V9DND7"/>
<dbReference type="InterPro" id="IPR029071">
    <property type="entry name" value="Ubiquitin-like_domsf"/>
</dbReference>
<dbReference type="FunFam" id="3.10.20.90:FF:000014">
    <property type="entry name" value="Ubiquitin-60S ribosomal L40 fusion"/>
    <property type="match status" value="1"/>
</dbReference>
<evidence type="ECO:0000256" key="18">
    <source>
        <dbReference type="ARBA" id="ARBA00023274"/>
    </source>
</evidence>